<comment type="subcellular location">
    <subcellularLocation>
        <location evidence="1 9">Cell membrane</location>
        <topology evidence="1 9">Multi-pass membrane protein</topology>
    </subcellularLocation>
</comment>
<dbReference type="Proteomes" id="UP000050909">
    <property type="component" value="Unassembled WGS sequence"/>
</dbReference>
<dbReference type="InterPro" id="IPR003339">
    <property type="entry name" value="ABC/ECF_trnsptr_transmembrane"/>
</dbReference>
<feature type="transmembrane region" description="Helical" evidence="9">
    <location>
        <begin position="74"/>
        <end position="94"/>
    </location>
</feature>
<comment type="similarity">
    <text evidence="2 9">Belongs to the energy-coupling factor EcfT family.</text>
</comment>
<evidence type="ECO:0000256" key="1">
    <source>
        <dbReference type="ARBA" id="ARBA00004651"/>
    </source>
</evidence>
<dbReference type="PANTHER" id="PTHR33514">
    <property type="entry name" value="PROTEIN ABCI12, CHLOROPLASTIC"/>
    <property type="match status" value="1"/>
</dbReference>
<dbReference type="PATRIC" id="fig|1423722.3.peg.736"/>
<keyword evidence="4 9" id="KW-0813">Transport</keyword>
<dbReference type="RefSeq" id="WP_056946599.1">
    <property type="nucleotide sequence ID" value="NZ_AZCV01000002.1"/>
</dbReference>
<accession>A0A0R1GV89</accession>
<name>A0A0R1GV89_9LACO</name>
<protein>
    <recommendedName>
        <fullName evidence="3 9">Energy-coupling factor transporter transmembrane protein EcfT</fullName>
        <shortName evidence="9">ECF transporter T component EcfT</shortName>
    </recommendedName>
</protein>
<evidence type="ECO:0000256" key="6">
    <source>
        <dbReference type="ARBA" id="ARBA00022692"/>
    </source>
</evidence>
<proteinExistence type="inferred from homology"/>
<gene>
    <name evidence="9" type="primary">ecfT</name>
    <name evidence="10" type="ORF">FC62_GL000719</name>
</gene>
<feature type="transmembrane region" description="Helical" evidence="9">
    <location>
        <begin position="243"/>
        <end position="262"/>
    </location>
</feature>
<dbReference type="HAMAP" id="MF_01461">
    <property type="entry name" value="EcfT"/>
    <property type="match status" value="1"/>
</dbReference>
<dbReference type="AlphaFoldDB" id="A0A0R1GV89"/>
<sequence>MDKLILGRFIPGDSIVYKMDPRGKLLATFFFIGIIFLANNWLTYLIVTLFSLAAVVATRISLKVFWRGVRPMIWLILFTSALQVFFTAGGQTYYHWGIITISEFGLINGFYIFLRFVLIILISTVLTLTTPPLSIADAMESLLKPLKVIHFPVTQIALVMSIALRFVPTLMDETVKIMNAQRARGVDFGEGNLFKQMKSIIPLLIPLFVNSLKIAFDLSQAMESRGYQGGDGRTKYRILQWHWLDLINLGYFALMTGLLIIFRTH</sequence>
<organism evidence="10 11">
    <name type="scientific">Amylolactobacillus amylotrophicus DSM 20534</name>
    <dbReference type="NCBI Taxonomy" id="1423722"/>
    <lineage>
        <taxon>Bacteria</taxon>
        <taxon>Bacillati</taxon>
        <taxon>Bacillota</taxon>
        <taxon>Bacilli</taxon>
        <taxon>Lactobacillales</taxon>
        <taxon>Lactobacillaceae</taxon>
        <taxon>Amylolactobacillus</taxon>
    </lineage>
</organism>
<dbReference type="CDD" id="cd16914">
    <property type="entry name" value="EcfT"/>
    <property type="match status" value="1"/>
</dbReference>
<evidence type="ECO:0000256" key="8">
    <source>
        <dbReference type="ARBA" id="ARBA00023136"/>
    </source>
</evidence>
<evidence type="ECO:0000256" key="5">
    <source>
        <dbReference type="ARBA" id="ARBA00022475"/>
    </source>
</evidence>
<comment type="function">
    <text evidence="9">Transmembrane (T) component of an energy-coupling factor (ECF) ABC-transporter complex. Unlike classic ABC transporters this ECF transporter provides the energy necessary to transport a number of different substrates.</text>
</comment>
<dbReference type="GO" id="GO:0005886">
    <property type="term" value="C:plasma membrane"/>
    <property type="evidence" value="ECO:0007669"/>
    <property type="project" value="UniProtKB-SubCell"/>
</dbReference>
<dbReference type="PANTHER" id="PTHR33514:SF13">
    <property type="entry name" value="PROTEIN ABCI12, CHLOROPLASTIC"/>
    <property type="match status" value="1"/>
</dbReference>
<keyword evidence="11" id="KW-1185">Reference proteome</keyword>
<evidence type="ECO:0000256" key="7">
    <source>
        <dbReference type="ARBA" id="ARBA00022989"/>
    </source>
</evidence>
<keyword evidence="6 9" id="KW-0812">Transmembrane</keyword>
<dbReference type="EMBL" id="AZCV01000002">
    <property type="protein sequence ID" value="KRK37952.1"/>
    <property type="molecule type" value="Genomic_DNA"/>
</dbReference>
<evidence type="ECO:0000256" key="9">
    <source>
        <dbReference type="HAMAP-Rule" id="MF_01461"/>
    </source>
</evidence>
<evidence type="ECO:0000256" key="4">
    <source>
        <dbReference type="ARBA" id="ARBA00022448"/>
    </source>
</evidence>
<keyword evidence="8 9" id="KW-0472">Membrane</keyword>
<keyword evidence="5 9" id="KW-1003">Cell membrane</keyword>
<feature type="transmembrane region" description="Helical" evidence="9">
    <location>
        <begin position="106"/>
        <end position="128"/>
    </location>
</feature>
<evidence type="ECO:0000313" key="11">
    <source>
        <dbReference type="Proteomes" id="UP000050909"/>
    </source>
</evidence>
<feature type="transmembrane region" description="Helical" evidence="9">
    <location>
        <begin position="148"/>
        <end position="167"/>
    </location>
</feature>
<comment type="subunit">
    <text evidence="9">Forms a stable energy-coupling factor (ECF) transporter complex composed of 2 membrane-embedded substrate-binding proteins (S component), 2 ATP-binding proteins (A component) and 2 transmembrane proteins (T component).</text>
</comment>
<dbReference type="GO" id="GO:0022857">
    <property type="term" value="F:transmembrane transporter activity"/>
    <property type="evidence" value="ECO:0007669"/>
    <property type="project" value="UniProtKB-UniRule"/>
</dbReference>
<dbReference type="InterPro" id="IPR024919">
    <property type="entry name" value="EcfT"/>
</dbReference>
<keyword evidence="7 9" id="KW-1133">Transmembrane helix</keyword>
<evidence type="ECO:0000256" key="3">
    <source>
        <dbReference type="ARBA" id="ARBA00014042"/>
    </source>
</evidence>
<dbReference type="Pfam" id="PF02361">
    <property type="entry name" value="CbiQ"/>
    <property type="match status" value="1"/>
</dbReference>
<reference evidence="10 11" key="1">
    <citation type="journal article" date="2015" name="Genome Announc.">
        <title>Expanding the biotechnology potential of lactobacilli through comparative genomics of 213 strains and associated genera.</title>
        <authorList>
            <person name="Sun Z."/>
            <person name="Harris H.M."/>
            <person name="McCann A."/>
            <person name="Guo C."/>
            <person name="Argimon S."/>
            <person name="Zhang W."/>
            <person name="Yang X."/>
            <person name="Jeffery I.B."/>
            <person name="Cooney J.C."/>
            <person name="Kagawa T.F."/>
            <person name="Liu W."/>
            <person name="Song Y."/>
            <person name="Salvetti E."/>
            <person name="Wrobel A."/>
            <person name="Rasinkangas P."/>
            <person name="Parkhill J."/>
            <person name="Rea M.C."/>
            <person name="O'Sullivan O."/>
            <person name="Ritari J."/>
            <person name="Douillard F.P."/>
            <person name="Paul Ross R."/>
            <person name="Yang R."/>
            <person name="Briner A.E."/>
            <person name="Felis G.E."/>
            <person name="de Vos W.M."/>
            <person name="Barrangou R."/>
            <person name="Klaenhammer T.R."/>
            <person name="Caufield P.W."/>
            <person name="Cui Y."/>
            <person name="Zhang H."/>
            <person name="O'Toole P.W."/>
        </authorList>
    </citation>
    <scope>NUCLEOTIDE SEQUENCE [LARGE SCALE GENOMIC DNA]</scope>
    <source>
        <strain evidence="10 11">DSM 20534</strain>
    </source>
</reference>
<evidence type="ECO:0000313" key="10">
    <source>
        <dbReference type="EMBL" id="KRK37952.1"/>
    </source>
</evidence>
<evidence type="ECO:0000256" key="2">
    <source>
        <dbReference type="ARBA" id="ARBA00005660"/>
    </source>
</evidence>
<feature type="transmembrane region" description="Helical" evidence="9">
    <location>
        <begin position="21"/>
        <end position="38"/>
    </location>
</feature>
<comment type="caution">
    <text evidence="10">The sequence shown here is derived from an EMBL/GenBank/DDBJ whole genome shotgun (WGS) entry which is preliminary data.</text>
</comment>